<keyword evidence="4" id="KW-1185">Reference proteome</keyword>
<dbReference type="RefSeq" id="WP_110806684.1">
    <property type="nucleotide sequence ID" value="NZ_QJTK01000015.1"/>
</dbReference>
<evidence type="ECO:0000313" key="3">
    <source>
        <dbReference type="EMBL" id="PYF07760.1"/>
    </source>
</evidence>
<dbReference type="EMBL" id="QJTK01000015">
    <property type="protein sequence ID" value="PYF07760.1"/>
    <property type="molecule type" value="Genomic_DNA"/>
</dbReference>
<organism evidence="3 4">
    <name type="scientific">Rhodobacter viridis</name>
    <dbReference type="NCBI Taxonomy" id="1054202"/>
    <lineage>
        <taxon>Bacteria</taxon>
        <taxon>Pseudomonadati</taxon>
        <taxon>Pseudomonadota</taxon>
        <taxon>Alphaproteobacteria</taxon>
        <taxon>Rhodobacterales</taxon>
        <taxon>Rhodobacter group</taxon>
        <taxon>Rhodobacter</taxon>
    </lineage>
</organism>
<protein>
    <recommendedName>
        <fullName evidence="2">Transcription factor zinc-finger domain-containing protein</fullName>
    </recommendedName>
</protein>
<reference evidence="3 4" key="1">
    <citation type="submission" date="2018-06" db="EMBL/GenBank/DDBJ databases">
        <title>Genomic Encyclopedia of Type Strains, Phase III (KMG-III): the genomes of soil and plant-associated and newly described type strains.</title>
        <authorList>
            <person name="Whitman W."/>
        </authorList>
    </citation>
    <scope>NUCLEOTIDE SEQUENCE [LARGE SCALE GENOMIC DNA]</scope>
    <source>
        <strain evidence="3 4">JA737</strain>
    </source>
</reference>
<dbReference type="OrthoDB" id="9814037at2"/>
<feature type="compositionally biased region" description="Basic and acidic residues" evidence="1">
    <location>
        <begin position="56"/>
        <end position="85"/>
    </location>
</feature>
<dbReference type="Proteomes" id="UP000247727">
    <property type="component" value="Unassembled WGS sequence"/>
</dbReference>
<dbReference type="AlphaFoldDB" id="A0A318TV63"/>
<accession>A0A318TV63</accession>
<name>A0A318TV63_9RHOB</name>
<evidence type="ECO:0000259" key="2">
    <source>
        <dbReference type="Pfam" id="PF13453"/>
    </source>
</evidence>
<sequence>MKCPIDNETLLMTERSGVEIDYCPKCRGVWLDRGELEKIIERVATVAPGFAPSSGHDQDGLRRHSSGHGHDNHDSHGRDPHHGEHASNAYRGRREGLLSNLFDF</sequence>
<dbReference type="InterPro" id="IPR027392">
    <property type="entry name" value="TF_Znf"/>
</dbReference>
<dbReference type="Pfam" id="PF13453">
    <property type="entry name" value="Zn_ribbon_TFIIB"/>
    <property type="match status" value="1"/>
</dbReference>
<feature type="region of interest" description="Disordered" evidence="1">
    <location>
        <begin position="48"/>
        <end position="92"/>
    </location>
</feature>
<feature type="domain" description="Transcription factor zinc-finger" evidence="2">
    <location>
        <begin position="2"/>
        <end position="42"/>
    </location>
</feature>
<proteinExistence type="predicted"/>
<evidence type="ECO:0000256" key="1">
    <source>
        <dbReference type="SAM" id="MobiDB-lite"/>
    </source>
</evidence>
<evidence type="ECO:0000313" key="4">
    <source>
        <dbReference type="Proteomes" id="UP000247727"/>
    </source>
</evidence>
<comment type="caution">
    <text evidence="3">The sequence shown here is derived from an EMBL/GenBank/DDBJ whole genome shotgun (WGS) entry which is preliminary data.</text>
</comment>
<gene>
    <name evidence="3" type="ORF">C8J30_1154</name>
</gene>